<evidence type="ECO:0000313" key="1">
    <source>
        <dbReference type="EMBL" id="MRI84571.1"/>
    </source>
</evidence>
<proteinExistence type="predicted"/>
<reference evidence="1 2" key="1">
    <citation type="submission" date="2019-11" db="EMBL/GenBank/DDBJ databases">
        <title>Characterisation of Fundicoccus ignavus gen. nov. sp. nov., a novel genus of the family Aerococcaceae isolated from bulk tank milk.</title>
        <authorList>
            <person name="Siebert A."/>
            <person name="Huptas C."/>
            <person name="Wenning M."/>
            <person name="Scherer S."/>
            <person name="Doll E.V."/>
        </authorList>
    </citation>
    <scope>NUCLEOTIDE SEQUENCE [LARGE SCALE GENOMIC DNA]</scope>
    <source>
        <strain evidence="1 2">WS4759</strain>
    </source>
</reference>
<dbReference type="Proteomes" id="UP000430975">
    <property type="component" value="Unassembled WGS sequence"/>
</dbReference>
<sequence length="128" mass="14824">MKQIPEDHLVALICEGKSEKTILSILLEDNKLCFSEDQLLDNKIITDVRSAKKFADVYLNFQFEVPIHVVIVQDSKNNLWMKKMSKAYQGKIEEVIYCITSPEIEMLMIHSINCFDKFNKVKSKVKPS</sequence>
<dbReference type="RefSeq" id="WP_153863005.1">
    <property type="nucleotide sequence ID" value="NZ_WJQS01000001.1"/>
</dbReference>
<gene>
    <name evidence="1" type="ORF">GIY09_01490</name>
</gene>
<organism evidence="1 2">
    <name type="scientific">Fundicoccus ignavus</name>
    <dbReference type="NCBI Taxonomy" id="2664442"/>
    <lineage>
        <taxon>Bacteria</taxon>
        <taxon>Bacillati</taxon>
        <taxon>Bacillota</taxon>
        <taxon>Bacilli</taxon>
        <taxon>Lactobacillales</taxon>
        <taxon>Aerococcaceae</taxon>
        <taxon>Fundicoccus</taxon>
    </lineage>
</organism>
<accession>A0A6I2GGE7</accession>
<comment type="caution">
    <text evidence="1">The sequence shown here is derived from an EMBL/GenBank/DDBJ whole genome shotgun (WGS) entry which is preliminary data.</text>
</comment>
<name>A0A6I2GGE7_9LACT</name>
<dbReference type="EMBL" id="WJQS01000001">
    <property type="protein sequence ID" value="MRI84571.1"/>
    <property type="molecule type" value="Genomic_DNA"/>
</dbReference>
<evidence type="ECO:0000313" key="2">
    <source>
        <dbReference type="Proteomes" id="UP000430975"/>
    </source>
</evidence>
<dbReference type="AlphaFoldDB" id="A0A6I2GGE7"/>
<keyword evidence="2" id="KW-1185">Reference proteome</keyword>
<protein>
    <submittedName>
        <fullName evidence="1">Uncharacterized protein</fullName>
    </submittedName>
</protein>